<keyword evidence="2 4" id="KW-0575">Peroxidase</keyword>
<dbReference type="Proteomes" id="UP000730618">
    <property type="component" value="Unassembled WGS sequence"/>
</dbReference>
<dbReference type="PANTHER" id="PTHR11592">
    <property type="entry name" value="GLUTATHIONE PEROXIDASE"/>
    <property type="match status" value="1"/>
</dbReference>
<sequence>MKFPMFAKIEVNGDHAHPLFDYLKKAAPFQGFEENNMSATLLKLMVTEKAPEWLCGDAVKWNFTKFLIDQQGRVIRRFEPTDALENIRSSIDSLIQ</sequence>
<reference evidence="4 5" key="1">
    <citation type="submission" date="2021-06" db="EMBL/GenBank/DDBJ databases">
        <authorList>
            <person name="Criscuolo A."/>
        </authorList>
    </citation>
    <scope>NUCLEOTIDE SEQUENCE [LARGE SCALE GENOMIC DNA]</scope>
    <source>
        <strain evidence="5">CIP 111802</strain>
    </source>
</reference>
<evidence type="ECO:0000313" key="5">
    <source>
        <dbReference type="Proteomes" id="UP000730618"/>
    </source>
</evidence>
<evidence type="ECO:0000313" key="4">
    <source>
        <dbReference type="EMBL" id="CAG7640376.1"/>
    </source>
</evidence>
<organism evidence="4 5">
    <name type="scientific">Paenibacillus allorhizosphaerae</name>
    <dbReference type="NCBI Taxonomy" id="2849866"/>
    <lineage>
        <taxon>Bacteria</taxon>
        <taxon>Bacillati</taxon>
        <taxon>Bacillota</taxon>
        <taxon>Bacilli</taxon>
        <taxon>Bacillales</taxon>
        <taxon>Paenibacillaceae</taxon>
        <taxon>Paenibacillus</taxon>
    </lineage>
</organism>
<gene>
    <name evidence="4" type="primary">gpx1_2</name>
    <name evidence="4" type="ORF">PAECIP111802_02641</name>
</gene>
<protein>
    <submittedName>
        <fullName evidence="4">Hydroperoxy fatty acid reductase gpx1</fullName>
        <ecNumber evidence="4">1.11.1.22</ecNumber>
    </submittedName>
</protein>
<dbReference type="PROSITE" id="PS51355">
    <property type="entry name" value="GLUTATHIONE_PEROXID_3"/>
    <property type="match status" value="1"/>
</dbReference>
<dbReference type="InterPro" id="IPR000889">
    <property type="entry name" value="Glutathione_peroxidase"/>
</dbReference>
<comment type="caution">
    <text evidence="4">The sequence shown here is derived from an EMBL/GenBank/DDBJ whole genome shotgun (WGS) entry which is preliminary data.</text>
</comment>
<dbReference type="EMBL" id="CAJVCE010000006">
    <property type="protein sequence ID" value="CAG7640376.1"/>
    <property type="molecule type" value="Genomic_DNA"/>
</dbReference>
<dbReference type="EC" id="1.11.1.22" evidence="4"/>
<dbReference type="GO" id="GO:0004601">
    <property type="term" value="F:peroxidase activity"/>
    <property type="evidence" value="ECO:0007669"/>
    <property type="project" value="UniProtKB-KW"/>
</dbReference>
<evidence type="ECO:0000256" key="1">
    <source>
        <dbReference type="ARBA" id="ARBA00006926"/>
    </source>
</evidence>
<keyword evidence="3 4" id="KW-0560">Oxidoreductase</keyword>
<comment type="similarity">
    <text evidence="1">Belongs to the glutathione peroxidase family.</text>
</comment>
<evidence type="ECO:0000256" key="3">
    <source>
        <dbReference type="ARBA" id="ARBA00023002"/>
    </source>
</evidence>
<keyword evidence="5" id="KW-1185">Reference proteome</keyword>
<evidence type="ECO:0000256" key="2">
    <source>
        <dbReference type="ARBA" id="ARBA00022559"/>
    </source>
</evidence>
<dbReference type="PANTHER" id="PTHR11592:SF78">
    <property type="entry name" value="GLUTATHIONE PEROXIDASE"/>
    <property type="match status" value="1"/>
</dbReference>
<proteinExistence type="inferred from homology"/>
<accession>A0ABM8VH07</accession>
<name>A0ABM8VH07_9BACL</name>